<evidence type="ECO:0000313" key="5">
    <source>
        <dbReference type="EMBL" id="GIF84873.1"/>
    </source>
</evidence>
<accession>A0A8J3JTS6</accession>
<name>A0A8J3JTS6_9ACTN</name>
<dbReference type="Proteomes" id="UP000601223">
    <property type="component" value="Unassembled WGS sequence"/>
</dbReference>
<dbReference type="InterPro" id="IPR040449">
    <property type="entry name" value="Peptidase_S66_N"/>
</dbReference>
<dbReference type="InterPro" id="IPR003507">
    <property type="entry name" value="S66_fam"/>
</dbReference>
<dbReference type="Pfam" id="PF17676">
    <property type="entry name" value="Peptidase_S66C"/>
    <property type="match status" value="1"/>
</dbReference>
<dbReference type="InterPro" id="IPR029062">
    <property type="entry name" value="Class_I_gatase-like"/>
</dbReference>
<dbReference type="GO" id="GO:0016787">
    <property type="term" value="F:hydrolase activity"/>
    <property type="evidence" value="ECO:0007669"/>
    <property type="project" value="UniProtKB-KW"/>
</dbReference>
<dbReference type="RefSeq" id="WP_203753837.1">
    <property type="nucleotide sequence ID" value="NZ_BONF01000041.1"/>
</dbReference>
<dbReference type="AlphaFoldDB" id="A0A8J3JTS6"/>
<evidence type="ECO:0000259" key="4">
    <source>
        <dbReference type="Pfam" id="PF17676"/>
    </source>
</evidence>
<sequence>MAEMIHPPKPRPGDRIAVLSPSAGLPAIFPGVYEQGLARLREDFELVPVEFPTTRVMGADPRARARDITAAFADPSLTAIIASIGGDDQITVLRHLDDEVIRANPKPFFGFSDNTNLLNHLFGLGVVGYHGGAVMTSLARPGRMHPLTERSLRAALFTSGRFELTPSVEYGDEPHDWADDTLRDTEPRMLPAEGWTWSGAHRTVEGPLWGGCLEILSWLLQAGFVAPPERFDGHVLVLETSEEMPSAEEVFRTLRNMGERGMLERFAAVLVGRAKAWHFDRPHTPEQKAAYRAEQRAAVERAVAAYAPDAVLVFDLDIGHTDPQLILPIGGAALVDAEHRRVSVTY</sequence>
<proteinExistence type="inferred from homology"/>
<comment type="caution">
    <text evidence="5">The sequence shown here is derived from an EMBL/GenBank/DDBJ whole genome shotgun (WGS) entry which is preliminary data.</text>
</comment>
<feature type="domain" description="LD-carboxypeptidase C-terminal" evidence="4">
    <location>
        <begin position="205"/>
        <end position="333"/>
    </location>
</feature>
<gene>
    <name evidence="5" type="ORF">Cba03nite_62220</name>
</gene>
<dbReference type="InterPro" id="IPR040921">
    <property type="entry name" value="Peptidase_S66C"/>
</dbReference>
<dbReference type="Gene3D" id="3.50.30.60">
    <property type="entry name" value="LD-carboxypeptidase A C-terminal domain-like"/>
    <property type="match status" value="1"/>
</dbReference>
<dbReference type="PANTHER" id="PTHR30237">
    <property type="entry name" value="MURAMOYLTETRAPEPTIDE CARBOXYPEPTIDASE"/>
    <property type="match status" value="1"/>
</dbReference>
<feature type="domain" description="LD-carboxypeptidase N-terminal" evidence="3">
    <location>
        <begin position="16"/>
        <end position="131"/>
    </location>
</feature>
<organism evidence="5 6">
    <name type="scientific">Catellatospora bangladeshensis</name>
    <dbReference type="NCBI Taxonomy" id="310355"/>
    <lineage>
        <taxon>Bacteria</taxon>
        <taxon>Bacillati</taxon>
        <taxon>Actinomycetota</taxon>
        <taxon>Actinomycetes</taxon>
        <taxon>Micromonosporales</taxon>
        <taxon>Micromonosporaceae</taxon>
        <taxon>Catellatospora</taxon>
    </lineage>
</organism>
<dbReference type="SUPFAM" id="SSF141986">
    <property type="entry name" value="LD-carboxypeptidase A C-terminal domain-like"/>
    <property type="match status" value="1"/>
</dbReference>
<dbReference type="SUPFAM" id="SSF52317">
    <property type="entry name" value="Class I glutamine amidotransferase-like"/>
    <property type="match status" value="1"/>
</dbReference>
<reference evidence="5 6" key="1">
    <citation type="submission" date="2021-01" db="EMBL/GenBank/DDBJ databases">
        <title>Whole genome shotgun sequence of Catellatospora bangladeshensis NBRC 107357.</title>
        <authorList>
            <person name="Komaki H."/>
            <person name="Tamura T."/>
        </authorList>
    </citation>
    <scope>NUCLEOTIDE SEQUENCE [LARGE SCALE GENOMIC DNA]</scope>
    <source>
        <strain evidence="5 6">NBRC 107357</strain>
    </source>
</reference>
<evidence type="ECO:0000256" key="2">
    <source>
        <dbReference type="ARBA" id="ARBA00022801"/>
    </source>
</evidence>
<evidence type="ECO:0000256" key="1">
    <source>
        <dbReference type="ARBA" id="ARBA00010233"/>
    </source>
</evidence>
<dbReference type="Pfam" id="PF02016">
    <property type="entry name" value="Peptidase_S66"/>
    <property type="match status" value="1"/>
</dbReference>
<dbReference type="CDD" id="cd07062">
    <property type="entry name" value="Peptidase_S66_mccF_like"/>
    <property type="match status" value="1"/>
</dbReference>
<keyword evidence="6" id="KW-1185">Reference proteome</keyword>
<dbReference type="InterPro" id="IPR027478">
    <property type="entry name" value="LdcA_N"/>
</dbReference>
<protein>
    <submittedName>
        <fullName evidence="5">LD-carboxypeptidase</fullName>
    </submittedName>
</protein>
<dbReference type="EMBL" id="BONF01000041">
    <property type="protein sequence ID" value="GIF84873.1"/>
    <property type="molecule type" value="Genomic_DNA"/>
</dbReference>
<keyword evidence="2" id="KW-0378">Hydrolase</keyword>
<evidence type="ECO:0000313" key="6">
    <source>
        <dbReference type="Proteomes" id="UP000601223"/>
    </source>
</evidence>
<dbReference type="InterPro" id="IPR027461">
    <property type="entry name" value="Carboxypeptidase_A_C_sf"/>
</dbReference>
<evidence type="ECO:0000259" key="3">
    <source>
        <dbReference type="Pfam" id="PF02016"/>
    </source>
</evidence>
<comment type="similarity">
    <text evidence="1">Belongs to the peptidase S66 family.</text>
</comment>
<dbReference type="PANTHER" id="PTHR30237:SF4">
    <property type="entry name" value="LD-CARBOXYPEPTIDASE C-TERMINAL DOMAIN-CONTAINING PROTEIN"/>
    <property type="match status" value="1"/>
</dbReference>
<dbReference type="Gene3D" id="3.40.50.10740">
    <property type="entry name" value="Class I glutamine amidotransferase-like"/>
    <property type="match status" value="1"/>
</dbReference>